<dbReference type="InterPro" id="IPR018170">
    <property type="entry name" value="Aldo/ket_reductase_CS"/>
</dbReference>
<comment type="caution">
    <text evidence="5">The sequence shown here is derived from an EMBL/GenBank/DDBJ whole genome shotgun (WGS) entry which is preliminary data.</text>
</comment>
<dbReference type="Proteomes" id="UP000031671">
    <property type="component" value="Unassembled WGS sequence"/>
</dbReference>
<reference evidence="5 6" key="1">
    <citation type="submission" date="2015-01" db="EMBL/GenBank/DDBJ databases">
        <title>Vibrio sp. C1 JCM 19231 whole genome shotgun sequence.</title>
        <authorList>
            <person name="Sawabe T."/>
            <person name="Meirelles P."/>
            <person name="Feng G."/>
            <person name="Sayaka M."/>
            <person name="Hattori M."/>
            <person name="Ohkuma M."/>
        </authorList>
    </citation>
    <scope>NUCLEOTIDE SEQUENCE [LARGE SCALE GENOMIC DNA]</scope>
    <source>
        <strain evidence="6">JCM 19231</strain>
    </source>
</reference>
<evidence type="ECO:0000313" key="5">
    <source>
        <dbReference type="EMBL" id="GAM58579.1"/>
    </source>
</evidence>
<evidence type="ECO:0000256" key="3">
    <source>
        <dbReference type="ARBA" id="ARBA00023002"/>
    </source>
</evidence>
<dbReference type="PANTHER" id="PTHR43827:SF3">
    <property type="entry name" value="NADP-DEPENDENT OXIDOREDUCTASE DOMAIN-CONTAINING PROTEIN"/>
    <property type="match status" value="1"/>
</dbReference>
<dbReference type="Pfam" id="PF00248">
    <property type="entry name" value="Aldo_ket_red"/>
    <property type="match status" value="1"/>
</dbReference>
<dbReference type="InterPro" id="IPR020471">
    <property type="entry name" value="AKR"/>
</dbReference>
<dbReference type="EMBL" id="BBRZ01000093">
    <property type="protein sequence ID" value="GAM58579.1"/>
    <property type="molecule type" value="Genomic_DNA"/>
</dbReference>
<name>A0A0B8P6K7_9VIBR</name>
<keyword evidence="2" id="KW-0521">NADP</keyword>
<dbReference type="AlphaFoldDB" id="A0A0B8P6K7"/>
<gene>
    <name evidence="5" type="ORF">JCM19231_4251</name>
</gene>
<dbReference type="PANTHER" id="PTHR43827">
    <property type="entry name" value="2,5-DIKETO-D-GLUCONIC ACID REDUCTASE"/>
    <property type="match status" value="1"/>
</dbReference>
<evidence type="ECO:0000259" key="4">
    <source>
        <dbReference type="Pfam" id="PF00248"/>
    </source>
</evidence>
<dbReference type="InterPro" id="IPR036812">
    <property type="entry name" value="NAD(P)_OxRdtase_dom_sf"/>
</dbReference>
<dbReference type="SUPFAM" id="SSF51430">
    <property type="entry name" value="NAD(P)-linked oxidoreductase"/>
    <property type="match status" value="1"/>
</dbReference>
<organism evidence="5 6">
    <name type="scientific">Vibrio ishigakensis</name>
    <dbReference type="NCBI Taxonomy" id="1481914"/>
    <lineage>
        <taxon>Bacteria</taxon>
        <taxon>Pseudomonadati</taxon>
        <taxon>Pseudomonadota</taxon>
        <taxon>Gammaproteobacteria</taxon>
        <taxon>Vibrionales</taxon>
        <taxon>Vibrionaceae</taxon>
        <taxon>Vibrio</taxon>
    </lineage>
</organism>
<protein>
    <submittedName>
        <fullName evidence="5">Methylglyoxal reductase, acetol producing</fullName>
        <ecNumber evidence="5">1.1.1.274</ecNumber>
    </submittedName>
</protein>
<comment type="similarity">
    <text evidence="1">Belongs to the aldo/keto reductase family.</text>
</comment>
<keyword evidence="6" id="KW-1185">Reference proteome</keyword>
<accession>A0A0B8P6K7</accession>
<dbReference type="EC" id="1.1.1.274" evidence="5"/>
<dbReference type="GO" id="GO:1990002">
    <property type="term" value="F:methylglyoxal reductase (NADPH) (acetol producing) activity"/>
    <property type="evidence" value="ECO:0007669"/>
    <property type="project" value="TreeGrafter"/>
</dbReference>
<reference evidence="5 6" key="2">
    <citation type="submission" date="2015-01" db="EMBL/GenBank/DDBJ databases">
        <authorList>
            <consortium name="NBRP consortium"/>
            <person name="Sawabe T."/>
            <person name="Meirelles P."/>
            <person name="Feng G."/>
            <person name="Sayaka M."/>
            <person name="Hattori M."/>
            <person name="Ohkuma M."/>
        </authorList>
    </citation>
    <scope>NUCLEOTIDE SEQUENCE [LARGE SCALE GENOMIC DNA]</scope>
    <source>
        <strain evidence="6">JCM 19231</strain>
    </source>
</reference>
<feature type="domain" description="NADP-dependent oxidoreductase" evidence="4">
    <location>
        <begin position="9"/>
        <end position="82"/>
    </location>
</feature>
<dbReference type="GO" id="GO:0051596">
    <property type="term" value="P:methylglyoxal catabolic process"/>
    <property type="evidence" value="ECO:0007669"/>
    <property type="project" value="TreeGrafter"/>
</dbReference>
<evidence type="ECO:0000313" key="6">
    <source>
        <dbReference type="Proteomes" id="UP000031671"/>
    </source>
</evidence>
<dbReference type="Gene3D" id="3.20.20.100">
    <property type="entry name" value="NADP-dependent oxidoreductase domain"/>
    <property type="match status" value="1"/>
</dbReference>
<dbReference type="InterPro" id="IPR023210">
    <property type="entry name" value="NADP_OxRdtase_dom"/>
</dbReference>
<proteinExistence type="inferred from homology"/>
<dbReference type="GO" id="GO:0050580">
    <property type="term" value="F:2,5-didehydrogluconate reductase activity"/>
    <property type="evidence" value="ECO:0007669"/>
    <property type="project" value="UniProtKB-EC"/>
</dbReference>
<evidence type="ECO:0000256" key="1">
    <source>
        <dbReference type="ARBA" id="ARBA00007905"/>
    </source>
</evidence>
<sequence length="83" mass="9378">MKTMPYLGAGTFRLKEQAAYDSVMMALKAGYRHIDTAQIYGNEAEVGNAMVDSNVPRKEIFLTTKVWMDKFSKETFLPSVHEA</sequence>
<evidence type="ECO:0000256" key="2">
    <source>
        <dbReference type="ARBA" id="ARBA00022857"/>
    </source>
</evidence>
<dbReference type="PROSITE" id="PS00798">
    <property type="entry name" value="ALDOKETO_REDUCTASE_1"/>
    <property type="match status" value="1"/>
</dbReference>
<keyword evidence="3 5" id="KW-0560">Oxidoreductase</keyword>